<keyword evidence="5 7" id="KW-0694">RNA-binding</keyword>
<keyword evidence="8" id="KW-0175">Coiled coil</keyword>
<evidence type="ECO:0000259" key="9">
    <source>
        <dbReference type="PROSITE" id="PS50828"/>
    </source>
</evidence>
<dbReference type="GO" id="GO:0030983">
    <property type="term" value="F:mismatched DNA binding"/>
    <property type="evidence" value="ECO:0007669"/>
    <property type="project" value="InterPro"/>
</dbReference>
<dbReference type="AlphaFoldDB" id="I4ANS6"/>
<gene>
    <name evidence="7" type="primary">mutS2</name>
    <name evidence="7" type="synonym">rqcU</name>
    <name evidence="10" type="ordered locus">Fleli_3281</name>
</gene>
<dbReference type="HOGENOM" id="CLU_011252_2_1_10"/>
<dbReference type="GO" id="GO:0072344">
    <property type="term" value="P:rescue of stalled ribosome"/>
    <property type="evidence" value="ECO:0007669"/>
    <property type="project" value="UniProtKB-UniRule"/>
</dbReference>
<protein>
    <recommendedName>
        <fullName evidence="7">Endonuclease MutS2</fullName>
        <ecNumber evidence="7">3.1.-.-</ecNumber>
    </recommendedName>
    <alternativeName>
        <fullName evidence="7">Ribosome-associated protein quality control-upstream factor</fullName>
        <shortName evidence="7">RQC-upstream factor</shortName>
        <shortName evidence="7">RqcU</shortName>
        <ecNumber evidence="7">3.6.4.-</ecNumber>
    </alternativeName>
</protein>
<organism evidence="10 11">
    <name type="scientific">Bernardetia litoralis (strain ATCC 23117 / DSM 6794 / NBRC 15988 / NCIMB 1366 / Fx l1 / Sio-4)</name>
    <name type="common">Flexibacter litoralis</name>
    <dbReference type="NCBI Taxonomy" id="880071"/>
    <lineage>
        <taxon>Bacteria</taxon>
        <taxon>Pseudomonadati</taxon>
        <taxon>Bacteroidota</taxon>
        <taxon>Cytophagia</taxon>
        <taxon>Cytophagales</taxon>
        <taxon>Bernardetiaceae</taxon>
        <taxon>Bernardetia</taxon>
    </lineage>
</organism>
<dbReference type="InterPro" id="IPR036187">
    <property type="entry name" value="DNA_mismatch_repair_MutS_sf"/>
</dbReference>
<dbReference type="PANTHER" id="PTHR48466:SF2">
    <property type="entry name" value="OS10G0509000 PROTEIN"/>
    <property type="match status" value="1"/>
</dbReference>
<dbReference type="STRING" id="880071.Fleli_3281"/>
<dbReference type="PANTHER" id="PTHR48466">
    <property type="entry name" value="OS10G0509000 PROTEIN-RELATED"/>
    <property type="match status" value="1"/>
</dbReference>
<dbReference type="HAMAP" id="MF_00092">
    <property type="entry name" value="MutS2"/>
    <property type="match status" value="1"/>
</dbReference>
<comment type="similarity">
    <text evidence="7">Belongs to the DNA mismatch repair MutS family. MutS2 subfamily.</text>
</comment>
<comment type="function">
    <text evidence="7">Endonuclease that is involved in the suppression of homologous recombination and thus may have a key role in the control of bacterial genetic diversity.</text>
</comment>
<dbReference type="GO" id="GO:0016887">
    <property type="term" value="F:ATP hydrolysis activity"/>
    <property type="evidence" value="ECO:0007669"/>
    <property type="project" value="InterPro"/>
</dbReference>
<dbReference type="GO" id="GO:0140664">
    <property type="term" value="F:ATP-dependent DNA damage sensor activity"/>
    <property type="evidence" value="ECO:0007669"/>
    <property type="project" value="InterPro"/>
</dbReference>
<dbReference type="GO" id="GO:0019843">
    <property type="term" value="F:rRNA binding"/>
    <property type="evidence" value="ECO:0007669"/>
    <property type="project" value="UniProtKB-UniRule"/>
</dbReference>
<dbReference type="SUPFAM" id="SSF52540">
    <property type="entry name" value="P-loop containing nucleoside triphosphate hydrolases"/>
    <property type="match status" value="1"/>
</dbReference>
<keyword evidence="6 7" id="KW-0238">DNA-binding</keyword>
<evidence type="ECO:0000256" key="3">
    <source>
        <dbReference type="ARBA" id="ARBA00022801"/>
    </source>
</evidence>
<keyword evidence="11" id="KW-1185">Reference proteome</keyword>
<dbReference type="GO" id="GO:0005524">
    <property type="term" value="F:ATP binding"/>
    <property type="evidence" value="ECO:0007669"/>
    <property type="project" value="UniProtKB-UniRule"/>
</dbReference>
<dbReference type="InterPro" id="IPR036063">
    <property type="entry name" value="Smr_dom_sf"/>
</dbReference>
<evidence type="ECO:0000256" key="4">
    <source>
        <dbReference type="ARBA" id="ARBA00022840"/>
    </source>
</evidence>
<dbReference type="Gene3D" id="3.30.1370.110">
    <property type="match status" value="1"/>
</dbReference>
<dbReference type="SMART" id="SM00463">
    <property type="entry name" value="SMR"/>
    <property type="match status" value="1"/>
</dbReference>
<dbReference type="PROSITE" id="PS50828">
    <property type="entry name" value="SMR"/>
    <property type="match status" value="1"/>
</dbReference>
<dbReference type="Pfam" id="PF01713">
    <property type="entry name" value="Smr"/>
    <property type="match status" value="1"/>
</dbReference>
<evidence type="ECO:0000256" key="8">
    <source>
        <dbReference type="SAM" id="Coils"/>
    </source>
</evidence>
<dbReference type="GO" id="GO:0045910">
    <property type="term" value="P:negative regulation of DNA recombination"/>
    <property type="evidence" value="ECO:0007669"/>
    <property type="project" value="InterPro"/>
</dbReference>
<dbReference type="Gene3D" id="3.40.50.300">
    <property type="entry name" value="P-loop containing nucleotide triphosphate hydrolases"/>
    <property type="match status" value="1"/>
</dbReference>
<dbReference type="Proteomes" id="UP000006054">
    <property type="component" value="Chromosome"/>
</dbReference>
<keyword evidence="4 7" id="KW-0067">ATP-binding</keyword>
<comment type="function">
    <text evidence="7">Acts as a ribosome collision sensor, splitting the ribosome into its 2 subunits. Detects stalled/collided 70S ribosomes which it binds and splits by an ATP-hydrolysis driven conformational change. Acts upstream of the ribosome quality control system (RQC), a ribosome-associated complex that mediates the extraction of incompletely synthesized nascent chains from stalled ribosomes and their subsequent degradation. Probably generates substrates for RQC.</text>
</comment>
<proteinExistence type="inferred from homology"/>
<dbReference type="GO" id="GO:0043023">
    <property type="term" value="F:ribosomal large subunit binding"/>
    <property type="evidence" value="ECO:0007669"/>
    <property type="project" value="UniProtKB-UniRule"/>
</dbReference>
<dbReference type="GO" id="GO:0004519">
    <property type="term" value="F:endonuclease activity"/>
    <property type="evidence" value="ECO:0007669"/>
    <property type="project" value="UniProtKB-UniRule"/>
</dbReference>
<dbReference type="FunFam" id="3.40.50.300:FF:001531">
    <property type="entry name" value="Endonuclease MutS2"/>
    <property type="match status" value="1"/>
</dbReference>
<evidence type="ECO:0000313" key="10">
    <source>
        <dbReference type="EMBL" id="AFM05611.1"/>
    </source>
</evidence>
<dbReference type="InterPro" id="IPR005747">
    <property type="entry name" value="MutS2"/>
</dbReference>
<dbReference type="eggNOG" id="COG1193">
    <property type="taxonomic scope" value="Bacteria"/>
</dbReference>
<dbReference type="InterPro" id="IPR000432">
    <property type="entry name" value="DNA_mismatch_repair_MutS_C"/>
</dbReference>
<dbReference type="Pfam" id="PF00488">
    <property type="entry name" value="MutS_V"/>
    <property type="match status" value="1"/>
</dbReference>
<evidence type="ECO:0000256" key="2">
    <source>
        <dbReference type="ARBA" id="ARBA00022741"/>
    </source>
</evidence>
<feature type="domain" description="Smr" evidence="9">
    <location>
        <begin position="732"/>
        <end position="807"/>
    </location>
</feature>
<feature type="binding site" evidence="7">
    <location>
        <begin position="343"/>
        <end position="350"/>
    </location>
    <ligand>
        <name>ATP</name>
        <dbReference type="ChEBI" id="CHEBI:30616"/>
    </ligand>
</feature>
<comment type="subunit">
    <text evidence="7">Homodimer. Binds to stalled ribosomes, contacting rRNA.</text>
</comment>
<dbReference type="GO" id="GO:0006298">
    <property type="term" value="P:mismatch repair"/>
    <property type="evidence" value="ECO:0007669"/>
    <property type="project" value="InterPro"/>
</dbReference>
<dbReference type="SMART" id="SM00533">
    <property type="entry name" value="MUTSd"/>
    <property type="match status" value="1"/>
</dbReference>
<evidence type="ECO:0000313" key="11">
    <source>
        <dbReference type="Proteomes" id="UP000006054"/>
    </source>
</evidence>
<name>I4ANS6_BERLS</name>
<keyword evidence="2 7" id="KW-0547">Nucleotide-binding</keyword>
<dbReference type="EMBL" id="CP003345">
    <property type="protein sequence ID" value="AFM05611.1"/>
    <property type="molecule type" value="Genomic_DNA"/>
</dbReference>
<dbReference type="EC" id="3.6.4.-" evidence="7"/>
<dbReference type="InterPro" id="IPR045076">
    <property type="entry name" value="MutS"/>
</dbReference>
<evidence type="ECO:0000256" key="1">
    <source>
        <dbReference type="ARBA" id="ARBA00022730"/>
    </source>
</evidence>
<keyword evidence="7" id="KW-0255">Endonuclease</keyword>
<dbReference type="PIRSF" id="PIRSF005814">
    <property type="entry name" value="MutS_YshD"/>
    <property type="match status" value="1"/>
</dbReference>
<evidence type="ECO:0000256" key="5">
    <source>
        <dbReference type="ARBA" id="ARBA00022884"/>
    </source>
</evidence>
<dbReference type="InterPro" id="IPR046893">
    <property type="entry name" value="MSSS"/>
</dbReference>
<dbReference type="InterPro" id="IPR027417">
    <property type="entry name" value="P-loop_NTPase"/>
</dbReference>
<accession>I4ANS6</accession>
<dbReference type="EC" id="3.1.-.-" evidence="7"/>
<keyword evidence="1 7" id="KW-0699">rRNA-binding</keyword>
<sequence length="807" mass="92340">MVYPENIESKLGFDKVREFLADECQGILGRQLIDKMEFHNDYETIASLTEQTAEFKQLIETGQSPPESYYFDVSAYLAKASIVNNFLSESEFYDVKRSLDTLYQTLRVIRRQPKEEFPRLQEMCKEIEVPYEVIQDIERVIDDKGQMRSNASPELQKIRQAIVRTQVTLRKKLVSIVEELRKNDYLRSDVDTTVREGRMVVPIKTEYRKKLKGIVHDTSSTGQTIFIEPEAIVDLNNDIKQFMHQERFEIVRILTDLTTFLRPHLYTLKYAYEFLAKVDFIRAKARFAVKLNAINPDFEKRALIDWQNAYHPLLYLAHQKQGKTVLPNTLFLDGNQRILLISGPNAGGKSVLLKTVGLLQYMYQSGLLIPVQEGSKIGIFDQLFIDIGDEQSIDNDLSTYSSHLYNMKKFLIAGNKRTLALIDEFGTGTEPQVGASIAEAILEEFEKQRMYAVITTHYANLKFMAEKSQFIVNGAMRYDVDKLEPLFKLEIGKPGSSFALEIAKKIGLPSDVIKSAHSKIGGEQLEVERLLRQLEKQRSNLDREQTKLRKQGLEVDKLLRENQALKDDLKKNKQKYMLEAKKEAQDLLQNANQRIEQTIRTIKEQQADKQKTKAVRKDLDSLQDQLNKVEYETTEKETPKKDDDIIRYVNSEIKEGNFVQIKGQTAIAEVLSIKNKDALLRIGSLKTTVKMNRLQKVDETILPISITGTKNLKSSNAGSTLHSKVLDFSPDLDVRGKRAEEVNQIVTAFMDDAVMLSQKNLRILHGKGEGVLRQVVRDALRQYSQVKSIKDEHADRGGAGVTLVEMK</sequence>
<dbReference type="InterPro" id="IPR007696">
    <property type="entry name" value="DNA_mismatch_repair_MutS_core"/>
</dbReference>
<dbReference type="KEGG" id="fli:Fleli_3281"/>
<dbReference type="SMART" id="SM00534">
    <property type="entry name" value="MUTSac"/>
    <property type="match status" value="1"/>
</dbReference>
<feature type="coiled-coil region" evidence="8">
    <location>
        <begin position="520"/>
        <end position="632"/>
    </location>
</feature>
<evidence type="ECO:0000256" key="7">
    <source>
        <dbReference type="HAMAP-Rule" id="MF_00092"/>
    </source>
</evidence>
<keyword evidence="3 7" id="KW-0378">Hydrolase</keyword>
<evidence type="ECO:0000256" key="6">
    <source>
        <dbReference type="ARBA" id="ARBA00023125"/>
    </source>
</evidence>
<dbReference type="NCBIfam" id="TIGR01069">
    <property type="entry name" value="mutS2"/>
    <property type="match status" value="1"/>
</dbReference>
<dbReference type="PATRIC" id="fig|880071.3.peg.3282"/>
<dbReference type="Pfam" id="PF20297">
    <property type="entry name" value="MSSS"/>
    <property type="match status" value="1"/>
</dbReference>
<reference evidence="11" key="1">
    <citation type="submission" date="2012-06" db="EMBL/GenBank/DDBJ databases">
        <title>The complete genome of Flexibacter litoralis DSM 6794.</title>
        <authorList>
            <person name="Lucas S."/>
            <person name="Copeland A."/>
            <person name="Lapidus A."/>
            <person name="Glavina del Rio T."/>
            <person name="Dalin E."/>
            <person name="Tice H."/>
            <person name="Bruce D."/>
            <person name="Goodwin L."/>
            <person name="Pitluck S."/>
            <person name="Peters L."/>
            <person name="Ovchinnikova G."/>
            <person name="Lu M."/>
            <person name="Kyrpides N."/>
            <person name="Mavromatis K."/>
            <person name="Ivanova N."/>
            <person name="Brettin T."/>
            <person name="Detter J.C."/>
            <person name="Han C."/>
            <person name="Larimer F."/>
            <person name="Land M."/>
            <person name="Hauser L."/>
            <person name="Markowitz V."/>
            <person name="Cheng J.-F."/>
            <person name="Hugenholtz P."/>
            <person name="Woyke T."/>
            <person name="Wu D."/>
            <person name="Spring S."/>
            <person name="Lang E."/>
            <person name="Kopitz M."/>
            <person name="Brambilla E."/>
            <person name="Klenk H.-P."/>
            <person name="Eisen J.A."/>
        </authorList>
    </citation>
    <scope>NUCLEOTIDE SEQUENCE [LARGE SCALE GENOMIC DNA]</scope>
    <source>
        <strain evidence="11">ATCC 23117 / DSM 6794 / NBRC 15988 / NCIMB 1366 / Sio-4</strain>
    </source>
</reference>
<dbReference type="RefSeq" id="WP_014799040.1">
    <property type="nucleotide sequence ID" value="NC_018018.1"/>
</dbReference>
<dbReference type="OrthoDB" id="9808166at2"/>
<dbReference type="SUPFAM" id="SSF48334">
    <property type="entry name" value="DNA repair protein MutS, domain III"/>
    <property type="match status" value="1"/>
</dbReference>
<dbReference type="InterPro" id="IPR002625">
    <property type="entry name" value="Smr_dom"/>
</dbReference>
<keyword evidence="7" id="KW-0540">Nuclease</keyword>